<organism evidence="2 3">
    <name type="scientific">Rhodopseudomonas palustris</name>
    <dbReference type="NCBI Taxonomy" id="1076"/>
    <lineage>
        <taxon>Bacteria</taxon>
        <taxon>Pseudomonadati</taxon>
        <taxon>Pseudomonadota</taxon>
        <taxon>Alphaproteobacteria</taxon>
        <taxon>Hyphomicrobiales</taxon>
        <taxon>Nitrobacteraceae</taxon>
        <taxon>Rhodopseudomonas</taxon>
    </lineage>
</organism>
<dbReference type="InterPro" id="IPR010721">
    <property type="entry name" value="UstE-like"/>
</dbReference>
<feature type="transmembrane region" description="Helical" evidence="1">
    <location>
        <begin position="38"/>
        <end position="54"/>
    </location>
</feature>
<dbReference type="PANTHER" id="PTHR32251">
    <property type="entry name" value="3-OXO-5-ALPHA-STEROID 4-DEHYDROGENASE"/>
    <property type="match status" value="1"/>
</dbReference>
<protein>
    <submittedName>
        <fullName evidence="2">DUF1295 domain-containing protein</fullName>
    </submittedName>
</protein>
<keyword evidence="1" id="KW-0472">Membrane</keyword>
<feature type="transmembrane region" description="Helical" evidence="1">
    <location>
        <begin position="66"/>
        <end position="85"/>
    </location>
</feature>
<proteinExistence type="predicted"/>
<comment type="caution">
    <text evidence="2">The sequence shown here is derived from an EMBL/GenBank/DDBJ whole genome shotgun (WGS) entry which is preliminary data.</text>
</comment>
<dbReference type="PANTHER" id="PTHR32251:SF17">
    <property type="entry name" value="STEROID 5-ALPHA REDUCTASE C-TERMINAL DOMAIN-CONTAINING PROTEIN"/>
    <property type="match status" value="1"/>
</dbReference>
<feature type="transmembrane region" description="Helical" evidence="1">
    <location>
        <begin position="192"/>
        <end position="210"/>
    </location>
</feature>
<dbReference type="Gene3D" id="1.20.120.1630">
    <property type="match status" value="1"/>
</dbReference>
<keyword evidence="1" id="KW-0812">Transmembrane</keyword>
<dbReference type="Pfam" id="PF06966">
    <property type="entry name" value="DUF1295"/>
    <property type="match status" value="1"/>
</dbReference>
<accession>A0A933S1X3</accession>
<name>A0A933S1X3_RHOPL</name>
<dbReference type="PROSITE" id="PS50244">
    <property type="entry name" value="S5A_REDUCTASE"/>
    <property type="match status" value="1"/>
</dbReference>
<evidence type="ECO:0000313" key="2">
    <source>
        <dbReference type="EMBL" id="MBI5130518.1"/>
    </source>
</evidence>
<feature type="transmembrane region" description="Helical" evidence="1">
    <location>
        <begin position="6"/>
        <end position="26"/>
    </location>
</feature>
<reference evidence="2" key="1">
    <citation type="submission" date="2020-07" db="EMBL/GenBank/DDBJ databases">
        <title>Huge and variable diversity of episymbiotic CPR bacteria and DPANN archaea in groundwater ecosystems.</title>
        <authorList>
            <person name="He C.Y."/>
            <person name="Keren R."/>
            <person name="Whittaker M."/>
            <person name="Farag I.F."/>
            <person name="Doudna J."/>
            <person name="Cate J.H.D."/>
            <person name="Banfield J.F."/>
        </authorList>
    </citation>
    <scope>NUCLEOTIDE SEQUENCE</scope>
    <source>
        <strain evidence="2">NC_groundwater_1818_Pr3_B-0.1um_66_35</strain>
    </source>
</reference>
<gene>
    <name evidence="2" type="ORF">HZA66_13840</name>
</gene>
<sequence>MTVLYLEALVAIGLSLAVLMAGAWVVQQKTGNSGWVDTIWTFSLGLVGAGAALWPVEGVAPNARQWLVAALVVAWSVRLGSHIAARTRHVTDDPRYAAYAKDWGADAPKKMFIFLQQQAYASIALVFAIFVAARAPAGDLRVQDYVGILILAIGIAGEGLADSQLKAFRENPANKGKVCDAGLWGWSRHPNYFFEWFGWLAYPVIAIPFADPLSYPWGYAALLAPLFMYWILVHLTGIPPLEEQMLKSRGERYKAYQARTSKFFPLPPGNPSPRSTATP</sequence>
<feature type="transmembrane region" description="Helical" evidence="1">
    <location>
        <begin position="216"/>
        <end position="238"/>
    </location>
</feature>
<dbReference type="AlphaFoldDB" id="A0A933S1X3"/>
<keyword evidence="1" id="KW-1133">Transmembrane helix</keyword>
<feature type="transmembrane region" description="Helical" evidence="1">
    <location>
        <begin position="119"/>
        <end position="136"/>
    </location>
</feature>
<evidence type="ECO:0000313" key="3">
    <source>
        <dbReference type="Proteomes" id="UP000782519"/>
    </source>
</evidence>
<dbReference type="GO" id="GO:0016020">
    <property type="term" value="C:membrane"/>
    <property type="evidence" value="ECO:0007669"/>
    <property type="project" value="TreeGrafter"/>
</dbReference>
<evidence type="ECO:0000256" key="1">
    <source>
        <dbReference type="SAM" id="Phobius"/>
    </source>
</evidence>
<dbReference type="Proteomes" id="UP000782519">
    <property type="component" value="Unassembled WGS sequence"/>
</dbReference>
<dbReference type="EMBL" id="JACRJB010000038">
    <property type="protein sequence ID" value="MBI5130518.1"/>
    <property type="molecule type" value="Genomic_DNA"/>
</dbReference>